<reference evidence="2 3" key="1">
    <citation type="submission" date="2019-03" db="EMBL/GenBank/DDBJ databases">
        <title>Metabolic potential of uncultured bacteria and archaea associated with petroleum seepage in deep-sea sediments.</title>
        <authorList>
            <person name="Dong X."/>
            <person name="Hubert C."/>
        </authorList>
    </citation>
    <scope>NUCLEOTIDE SEQUENCE [LARGE SCALE GENOMIC DNA]</scope>
    <source>
        <strain evidence="2">E44_bin3</strain>
    </source>
</reference>
<dbReference type="GO" id="GO:0016787">
    <property type="term" value="F:hydrolase activity"/>
    <property type="evidence" value="ECO:0007669"/>
    <property type="project" value="UniProtKB-KW"/>
</dbReference>
<name>A0A523TKP3_UNCAE</name>
<feature type="transmembrane region" description="Helical" evidence="1">
    <location>
        <begin position="267"/>
        <end position="284"/>
    </location>
</feature>
<dbReference type="InterPro" id="IPR007404">
    <property type="entry name" value="YdjM-like"/>
</dbReference>
<keyword evidence="1" id="KW-1133">Transmembrane helix</keyword>
<protein>
    <submittedName>
        <fullName evidence="2">Metal-dependent hydrolase</fullName>
    </submittedName>
</protein>
<dbReference type="AlphaFoldDB" id="A0A523TKP3"/>
<feature type="transmembrane region" description="Helical" evidence="1">
    <location>
        <begin position="55"/>
        <end position="76"/>
    </location>
</feature>
<dbReference type="Proteomes" id="UP000316517">
    <property type="component" value="Unassembled WGS sequence"/>
</dbReference>
<keyword evidence="1" id="KW-0812">Transmembrane</keyword>
<evidence type="ECO:0000256" key="1">
    <source>
        <dbReference type="SAM" id="Phobius"/>
    </source>
</evidence>
<feature type="transmembrane region" description="Helical" evidence="1">
    <location>
        <begin position="167"/>
        <end position="185"/>
    </location>
</feature>
<evidence type="ECO:0000313" key="2">
    <source>
        <dbReference type="EMBL" id="TET30870.1"/>
    </source>
</evidence>
<feature type="transmembrane region" description="Helical" evidence="1">
    <location>
        <begin position="83"/>
        <end position="104"/>
    </location>
</feature>
<proteinExistence type="predicted"/>
<comment type="caution">
    <text evidence="2">The sequence shown here is derived from an EMBL/GenBank/DDBJ whole genome shotgun (WGS) entry which is preliminary data.</text>
</comment>
<dbReference type="Pfam" id="PF04307">
    <property type="entry name" value="YdjM"/>
    <property type="match status" value="1"/>
</dbReference>
<accession>A0A523TKP3</accession>
<evidence type="ECO:0000313" key="3">
    <source>
        <dbReference type="Proteomes" id="UP000316517"/>
    </source>
</evidence>
<keyword evidence="2" id="KW-0378">Hydrolase</keyword>
<dbReference type="EMBL" id="SOJT01000013">
    <property type="protein sequence ID" value="TET30870.1"/>
    <property type="molecule type" value="Genomic_DNA"/>
</dbReference>
<keyword evidence="1" id="KW-0472">Membrane</keyword>
<gene>
    <name evidence="2" type="ORF">E3J68_00230</name>
</gene>
<organism evidence="2 3">
    <name type="scientific">Aerophobetes bacterium</name>
    <dbReference type="NCBI Taxonomy" id="2030807"/>
    <lineage>
        <taxon>Bacteria</taxon>
        <taxon>Candidatus Aerophobota</taxon>
    </lineage>
</organism>
<sequence length="303" mass="34998">MPDWLVHLGFAYVMARLIKLRDLKLFFLGSLLPDISRVALYFTDFAHLDQISSHLYFMPFHTPFMAALVALVISLFSENFKKCFFLIFLGAIFHLALDLTQYRIGNGVLLFYPFSFRQFYFGLFWSGDNISVLLRALAIGVLVICLLKKRPVGSPLFLRAVNLKIAFPLMVLVLIIPLSTTSLMMKNNVDYLDFLAHPQKWEGKRVEFYNAKVISTNPVIVRGMGVKFELVTSEEFREGDRICIRAMHKEGRIFPVFIHRYRGPSKSMVSLVGLLFFVLIWIDFPQRVRAQAHLQGSFLQEER</sequence>
<feature type="transmembrane region" description="Helical" evidence="1">
    <location>
        <begin position="124"/>
        <end position="147"/>
    </location>
</feature>